<dbReference type="InterPro" id="IPR023393">
    <property type="entry name" value="START-like_dom_sf"/>
</dbReference>
<dbReference type="AlphaFoldDB" id="A0A6A5R280"/>
<reference evidence="1" key="1">
    <citation type="journal article" date="2020" name="Stud. Mycol.">
        <title>101 Dothideomycetes genomes: a test case for predicting lifestyles and emergence of pathogens.</title>
        <authorList>
            <person name="Haridas S."/>
            <person name="Albert R."/>
            <person name="Binder M."/>
            <person name="Bloem J."/>
            <person name="Labutti K."/>
            <person name="Salamov A."/>
            <person name="Andreopoulos B."/>
            <person name="Baker S."/>
            <person name="Barry K."/>
            <person name="Bills G."/>
            <person name="Bluhm B."/>
            <person name="Cannon C."/>
            <person name="Castanera R."/>
            <person name="Culley D."/>
            <person name="Daum C."/>
            <person name="Ezra D."/>
            <person name="Gonzalez J."/>
            <person name="Henrissat B."/>
            <person name="Kuo A."/>
            <person name="Liang C."/>
            <person name="Lipzen A."/>
            <person name="Lutzoni F."/>
            <person name="Magnuson J."/>
            <person name="Mondo S."/>
            <person name="Nolan M."/>
            <person name="Ohm R."/>
            <person name="Pangilinan J."/>
            <person name="Park H.-J."/>
            <person name="Ramirez L."/>
            <person name="Alfaro M."/>
            <person name="Sun H."/>
            <person name="Tritt A."/>
            <person name="Yoshinaga Y."/>
            <person name="Zwiers L.-H."/>
            <person name="Turgeon B."/>
            <person name="Goodwin S."/>
            <person name="Spatafora J."/>
            <person name="Crous P."/>
            <person name="Grigoriev I."/>
        </authorList>
    </citation>
    <scope>NUCLEOTIDE SEQUENCE</scope>
    <source>
        <strain evidence="1">HMLAC05119</strain>
    </source>
</reference>
<keyword evidence="2" id="KW-1185">Reference proteome</keyword>
<dbReference type="Pfam" id="PF08982">
    <property type="entry name" value="AtaL"/>
    <property type="match status" value="1"/>
</dbReference>
<organism evidence="1 2">
    <name type="scientific">Ampelomyces quisqualis</name>
    <name type="common">Powdery mildew agent</name>
    <dbReference type="NCBI Taxonomy" id="50730"/>
    <lineage>
        <taxon>Eukaryota</taxon>
        <taxon>Fungi</taxon>
        <taxon>Dikarya</taxon>
        <taxon>Ascomycota</taxon>
        <taxon>Pezizomycotina</taxon>
        <taxon>Dothideomycetes</taxon>
        <taxon>Pleosporomycetidae</taxon>
        <taxon>Pleosporales</taxon>
        <taxon>Pleosporineae</taxon>
        <taxon>Phaeosphaeriaceae</taxon>
        <taxon>Ampelomyces</taxon>
    </lineage>
</organism>
<evidence type="ECO:0000313" key="1">
    <source>
        <dbReference type="EMBL" id="KAF1921792.1"/>
    </source>
</evidence>
<gene>
    <name evidence="1" type="ORF">BDU57DRAFT_553839</name>
</gene>
<dbReference type="SUPFAM" id="SSF55961">
    <property type="entry name" value="Bet v1-like"/>
    <property type="match status" value="1"/>
</dbReference>
<accession>A0A6A5R280</accession>
<protein>
    <recommendedName>
        <fullName evidence="3">DUF1857-domain-containing protein</fullName>
    </recommendedName>
</protein>
<dbReference type="EMBL" id="ML979132">
    <property type="protein sequence ID" value="KAF1921792.1"/>
    <property type="molecule type" value="Genomic_DNA"/>
</dbReference>
<name>A0A6A5R280_AMPQU</name>
<evidence type="ECO:0008006" key="3">
    <source>
        <dbReference type="Google" id="ProtNLM"/>
    </source>
</evidence>
<dbReference type="Gene3D" id="3.30.530.20">
    <property type="match status" value="1"/>
</dbReference>
<dbReference type="InterPro" id="IPR015075">
    <property type="entry name" value="AtaL"/>
</dbReference>
<proteinExistence type="predicted"/>
<dbReference type="Proteomes" id="UP000800096">
    <property type="component" value="Unassembled WGS sequence"/>
</dbReference>
<sequence length="145" mass="16239">MQKLFYAHTSPLPPPLTHAHLWAGLQRKMRSPQDFVPAITACTVERDDAGRGIVTREVSLAGRVVREECRTYGRSWVEFVRGDGSVVRNVISGGEGEGQVYLTFEFEVEGEGEEEMRKLKEMARMAVEKTIETVGVMVRDGRIVA</sequence>
<evidence type="ECO:0000313" key="2">
    <source>
        <dbReference type="Proteomes" id="UP000800096"/>
    </source>
</evidence>
<dbReference type="OrthoDB" id="2320332at2759"/>